<reference evidence="1" key="1">
    <citation type="submission" date="2021-02" db="EMBL/GenBank/DDBJ databases">
        <authorList>
            <person name="Nowell W R."/>
        </authorList>
    </citation>
    <scope>NUCLEOTIDE SEQUENCE</scope>
</reference>
<organism evidence="1 2">
    <name type="scientific">Rotaria sordida</name>
    <dbReference type="NCBI Taxonomy" id="392033"/>
    <lineage>
        <taxon>Eukaryota</taxon>
        <taxon>Metazoa</taxon>
        <taxon>Spiralia</taxon>
        <taxon>Gnathifera</taxon>
        <taxon>Rotifera</taxon>
        <taxon>Eurotatoria</taxon>
        <taxon>Bdelloidea</taxon>
        <taxon>Philodinida</taxon>
        <taxon>Philodinidae</taxon>
        <taxon>Rotaria</taxon>
    </lineage>
</organism>
<dbReference type="Proteomes" id="UP000663836">
    <property type="component" value="Unassembled WGS sequence"/>
</dbReference>
<dbReference type="AlphaFoldDB" id="A0A820LTG0"/>
<feature type="non-terminal residue" evidence="1">
    <location>
        <position position="1"/>
    </location>
</feature>
<gene>
    <name evidence="1" type="ORF">JBS370_LOCUS42258</name>
</gene>
<protein>
    <submittedName>
        <fullName evidence="1">Uncharacterized protein</fullName>
    </submittedName>
</protein>
<evidence type="ECO:0000313" key="2">
    <source>
        <dbReference type="Proteomes" id="UP000663836"/>
    </source>
</evidence>
<comment type="caution">
    <text evidence="1">The sequence shown here is derived from an EMBL/GenBank/DDBJ whole genome shotgun (WGS) entry which is preliminary data.</text>
</comment>
<name>A0A820LTG0_9BILA</name>
<evidence type="ECO:0000313" key="1">
    <source>
        <dbReference type="EMBL" id="CAF4361977.1"/>
    </source>
</evidence>
<accession>A0A820LTG0</accession>
<sequence length="38" mass="4574">DDELKCSIQTKQVRINNINRVYDYCLNNIICRRTQCIN</sequence>
<proteinExistence type="predicted"/>
<dbReference type="EMBL" id="CAJOBD010054439">
    <property type="protein sequence ID" value="CAF4361977.1"/>
    <property type="molecule type" value="Genomic_DNA"/>
</dbReference>